<evidence type="ECO:0000313" key="1">
    <source>
        <dbReference type="EMBL" id="WAP65378.1"/>
    </source>
</evidence>
<dbReference type="Proteomes" id="UP001163982">
    <property type="component" value="Chromosome"/>
</dbReference>
<proteinExistence type="predicted"/>
<evidence type="ECO:0000313" key="2">
    <source>
        <dbReference type="Proteomes" id="UP001163982"/>
    </source>
</evidence>
<gene>
    <name evidence="1" type="ORF">OZ911_08265</name>
</gene>
<protein>
    <submittedName>
        <fullName evidence="1">Uncharacterized protein</fullName>
    </submittedName>
</protein>
<dbReference type="EMBL" id="CP114035">
    <property type="protein sequence ID" value="WAP65378.1"/>
    <property type="molecule type" value="Genomic_DNA"/>
</dbReference>
<reference evidence="1" key="1">
    <citation type="journal article" date="2024" name="Int. J. Syst. Evol. Microbiol.">
        <title>Pseudomonas fortuita sp. nov., isolated from the endosphere of a wild yam.</title>
        <authorList>
            <person name="Carlier A."/>
            <person name="Beaumel M."/>
            <person name="Moreau S."/>
            <person name="Acar T."/>
            <person name="Sana T.G."/>
            <person name="Cnockaert M."/>
            <person name="Vandamme P."/>
        </authorList>
    </citation>
    <scope>NUCLEOTIDE SEQUENCE</scope>
    <source>
        <strain evidence="1">GMI12077</strain>
    </source>
</reference>
<accession>A0ACD4PE01</accession>
<sequence>MSEDFEKAKAWRQGLKAGAGVVITEKGIGRRKSITTVERVTATQIIVSDRGRRFNKQYGREIGASYGPTITPITGKDSAEIRADKNRSDFNTLTYRTERLTDEEIAVMLDAVSALRASNKQVTP</sequence>
<name>A0ACD4PE01_9PSED</name>
<organism evidence="1 2">
    <name type="scientific">Pseudomonas fortuita</name>
    <dbReference type="NCBI Taxonomy" id="3233375"/>
    <lineage>
        <taxon>Bacteria</taxon>
        <taxon>Pseudomonadati</taxon>
        <taxon>Pseudomonadota</taxon>
        <taxon>Gammaproteobacteria</taxon>
        <taxon>Pseudomonadales</taxon>
        <taxon>Pseudomonadaceae</taxon>
        <taxon>Pseudomonas</taxon>
    </lineage>
</organism>
<keyword evidence="2" id="KW-1185">Reference proteome</keyword>